<dbReference type="InterPro" id="IPR009056">
    <property type="entry name" value="Cyt_c-like_dom"/>
</dbReference>
<name>A0ABX0KZI3_9NEIS</name>
<gene>
    <name evidence="7" type="ORF">HA050_10310</name>
</gene>
<dbReference type="Gene3D" id="1.10.760.10">
    <property type="entry name" value="Cytochrome c-like domain"/>
    <property type="match status" value="1"/>
</dbReference>
<comment type="caution">
    <text evidence="7">The sequence shown here is derived from an EMBL/GenBank/DDBJ whole genome shotgun (WGS) entry which is preliminary data.</text>
</comment>
<dbReference type="SUPFAM" id="SSF46626">
    <property type="entry name" value="Cytochrome c"/>
    <property type="match status" value="1"/>
</dbReference>
<feature type="domain" description="Cytochrome c" evidence="6">
    <location>
        <begin position="336"/>
        <end position="468"/>
    </location>
</feature>
<feature type="signal peptide" evidence="5">
    <location>
        <begin position="1"/>
        <end position="24"/>
    </location>
</feature>
<evidence type="ECO:0000313" key="8">
    <source>
        <dbReference type="Proteomes" id="UP000712570"/>
    </source>
</evidence>
<evidence type="ECO:0000256" key="4">
    <source>
        <dbReference type="PROSITE-ProRule" id="PRU00433"/>
    </source>
</evidence>
<evidence type="ECO:0000259" key="6">
    <source>
        <dbReference type="PROSITE" id="PS51007"/>
    </source>
</evidence>
<evidence type="ECO:0000256" key="5">
    <source>
        <dbReference type="SAM" id="SignalP"/>
    </source>
</evidence>
<protein>
    <submittedName>
        <fullName evidence="7">C-type cytochrome</fullName>
    </submittedName>
</protein>
<proteinExistence type="predicted"/>
<dbReference type="InterPro" id="IPR036909">
    <property type="entry name" value="Cyt_c-like_dom_sf"/>
</dbReference>
<keyword evidence="2 4" id="KW-0479">Metal-binding</keyword>
<keyword evidence="1 4" id="KW-0349">Heme</keyword>
<feature type="chain" id="PRO_5045971243" evidence="5">
    <location>
        <begin position="25"/>
        <end position="468"/>
    </location>
</feature>
<accession>A0ABX0KZI3</accession>
<dbReference type="InterPro" id="IPR010538">
    <property type="entry name" value="DHOR"/>
</dbReference>
<evidence type="ECO:0000256" key="3">
    <source>
        <dbReference type="ARBA" id="ARBA00023004"/>
    </source>
</evidence>
<evidence type="ECO:0000256" key="1">
    <source>
        <dbReference type="ARBA" id="ARBA00022617"/>
    </source>
</evidence>
<dbReference type="PANTHER" id="PTHR30600:SF4">
    <property type="entry name" value="CYTOCHROME C DOMAIN-CONTAINING PROTEIN"/>
    <property type="match status" value="1"/>
</dbReference>
<dbReference type="EMBL" id="JAAOLX010000004">
    <property type="protein sequence ID" value="NHQ86506.1"/>
    <property type="molecule type" value="Genomic_DNA"/>
</dbReference>
<dbReference type="PANTHER" id="PTHR30600">
    <property type="entry name" value="CYTOCHROME C PEROXIDASE-RELATED"/>
    <property type="match status" value="1"/>
</dbReference>
<dbReference type="Pfam" id="PF06537">
    <property type="entry name" value="DHOR"/>
    <property type="match status" value="1"/>
</dbReference>
<evidence type="ECO:0000313" key="7">
    <source>
        <dbReference type="EMBL" id="NHQ86506.1"/>
    </source>
</evidence>
<dbReference type="PIRSF" id="PIRSF028099">
    <property type="entry name" value="DUF1111"/>
    <property type="match status" value="1"/>
</dbReference>
<organism evidence="7 8">
    <name type="scientific">Iodobacter violaceini</name>
    <dbReference type="NCBI Taxonomy" id="3044271"/>
    <lineage>
        <taxon>Bacteria</taxon>
        <taxon>Pseudomonadati</taxon>
        <taxon>Pseudomonadota</taxon>
        <taxon>Betaproteobacteria</taxon>
        <taxon>Neisseriales</taxon>
        <taxon>Chitinibacteraceae</taxon>
        <taxon>Iodobacter</taxon>
    </lineage>
</organism>
<reference evidence="7 8" key="1">
    <citation type="submission" date="2020-03" db="EMBL/GenBank/DDBJ databases">
        <title>Draft genome sequence of environmentally isolated violet-colored cultures.</title>
        <authorList>
            <person name="Wilson H.S."/>
        </authorList>
    </citation>
    <scope>NUCLEOTIDE SEQUENCE [LARGE SCALE GENOMIC DNA]</scope>
    <source>
        <strain evidence="7 8">HSC-16F04</strain>
    </source>
</reference>
<evidence type="ECO:0000256" key="2">
    <source>
        <dbReference type="ARBA" id="ARBA00022723"/>
    </source>
</evidence>
<sequence>MIFKTTPIRLAAFCSTLFATAAIAYGTAPLALFEAGEDRPGGENATSEDHGRNAFSLDAEALSEQQKTDFAIGNSFFKKPWVASPSSTTARDGLGPHFVARSCGACHTEDGRGSPPSFSNGVQDEQPLSLLLRLSVPGNKPDPRYGGQFNNDAVDGVKPEGKVQITYREIAGQFADGEKYSLRAPTYTLTDLAYGKTHPKLMISPRVAPQMIGLGLLEAISEKDILANAAKQKAEGLGIKGQPNYVHDVYANKTMLGRFGWKANVATVAHQSAGAFNGDIGITSRHFPKEECMPAQKDCLRAPNGGNPEISEKTLDKVILYSRTLAVPSRRDPQNPDVLRGKQIFKESNCVSCHTPSYTTGNFKPVPVLSAQKIWPYTDLLLHDMGTGLADGRPDGKANGQQWKTPPLWGLGLVPAVNEHSNYLHDGRARNLMEAVLWHGGEAENAKQAVLKLSSADRDHLLKFLQSL</sequence>
<keyword evidence="8" id="KW-1185">Reference proteome</keyword>
<dbReference type="InterPro" id="IPR051395">
    <property type="entry name" value="Cytochrome_c_Peroxidase/MauG"/>
</dbReference>
<dbReference type="PROSITE" id="PS51007">
    <property type="entry name" value="CYTC"/>
    <property type="match status" value="1"/>
</dbReference>
<dbReference type="Proteomes" id="UP000712570">
    <property type="component" value="Unassembled WGS sequence"/>
</dbReference>
<dbReference type="RefSeq" id="WP_166825434.1">
    <property type="nucleotide sequence ID" value="NZ_JAAOLX010000004.1"/>
</dbReference>
<keyword evidence="3 4" id="KW-0408">Iron</keyword>
<keyword evidence="5" id="KW-0732">Signal</keyword>